<gene>
    <name evidence="3" type="ORF">B0293_39960</name>
    <name evidence="2" type="ORF">C791_0590</name>
</gene>
<accession>M2NIP3</accession>
<dbReference type="AlphaFoldDB" id="M2NIP3"/>
<reference evidence="3 5" key="2">
    <citation type="submission" date="2017-02" db="EMBL/GenBank/DDBJ databases">
        <title>Amycolatopsis azurea DSM 43854 draft genome.</title>
        <authorList>
            <person name="Mayilraj S."/>
        </authorList>
    </citation>
    <scope>NUCLEOTIDE SEQUENCE [LARGE SCALE GENOMIC DNA]</scope>
    <source>
        <strain evidence="3 5">DSM 43854</strain>
    </source>
</reference>
<dbReference type="PATRIC" id="fig|1238180.3.peg.8322"/>
<comment type="caution">
    <text evidence="2">The sequence shown here is derived from an EMBL/GenBank/DDBJ whole genome shotgun (WGS) entry which is preliminary data.</text>
</comment>
<dbReference type="EMBL" id="ANMG01000109">
    <property type="protein sequence ID" value="EMD21969.1"/>
    <property type="molecule type" value="Genomic_DNA"/>
</dbReference>
<dbReference type="Pfam" id="PF00248">
    <property type="entry name" value="Aldo_ket_red"/>
    <property type="match status" value="1"/>
</dbReference>
<dbReference type="InterPro" id="IPR036812">
    <property type="entry name" value="NAD(P)_OxRdtase_dom_sf"/>
</dbReference>
<dbReference type="RefSeq" id="WP_005167988.1">
    <property type="nucleotide sequence ID" value="NZ_ANMG01000109.1"/>
</dbReference>
<proteinExistence type="predicted"/>
<evidence type="ECO:0000313" key="4">
    <source>
        <dbReference type="Proteomes" id="UP000014137"/>
    </source>
</evidence>
<dbReference type="Gene3D" id="3.20.20.100">
    <property type="entry name" value="NADP-dependent oxidoreductase domain"/>
    <property type="match status" value="1"/>
</dbReference>
<evidence type="ECO:0000313" key="5">
    <source>
        <dbReference type="Proteomes" id="UP000188551"/>
    </source>
</evidence>
<reference evidence="2 4" key="1">
    <citation type="submission" date="2012-10" db="EMBL/GenBank/DDBJ databases">
        <title>Genome assembly of Amycolatopsis azurea DSM 43854.</title>
        <authorList>
            <person name="Khatri I."/>
            <person name="Kaur I."/>
            <person name="Subramanian S."/>
            <person name="Mayilraj S."/>
        </authorList>
    </citation>
    <scope>NUCLEOTIDE SEQUENCE [LARGE SCALE GENOMIC DNA]</scope>
    <source>
        <strain evidence="2 4">DSM 43854</strain>
    </source>
</reference>
<dbReference type="InterPro" id="IPR023210">
    <property type="entry name" value="NADP_OxRdtase_dom"/>
</dbReference>
<feature type="domain" description="NADP-dependent oxidoreductase" evidence="1">
    <location>
        <begin position="19"/>
        <end position="332"/>
    </location>
</feature>
<sequence>MKFRTIGLNPDSRREVSALALGAMPFGTGVDEETSFAILDRFVEAGGSFVDTANNYAFWHNGTQGGESEALLGRWRADRGIGGEVTIATKMGARAKAPGMSFADTGKFENIEGLSPKAIKEAVDRSRENLGVDKLDLLYAHVEDRSVPLEETVEGFAQVVADGSVGLVGVCNHFAWKVERSRAHAAAKGLPGYDVLQYQHTYLRPRTDRPARRSPEGANGFVSGELLTYLNENPGLWLVAYSPLLAGAYVREDKPLEFDYDHPGTPNRLAALREVAKEIDATLNQVVLAWMIGGDTPVIPLVGASSVAQLNESLEAVDITLTEEQRAKLDAAS</sequence>
<dbReference type="EMBL" id="MUXN01000033">
    <property type="protein sequence ID" value="OOC00983.1"/>
    <property type="molecule type" value="Genomic_DNA"/>
</dbReference>
<organism evidence="2 4">
    <name type="scientific">Amycolatopsis azurea DSM 43854</name>
    <dbReference type="NCBI Taxonomy" id="1238180"/>
    <lineage>
        <taxon>Bacteria</taxon>
        <taxon>Bacillati</taxon>
        <taxon>Actinomycetota</taxon>
        <taxon>Actinomycetes</taxon>
        <taxon>Pseudonocardiales</taxon>
        <taxon>Pseudonocardiaceae</taxon>
        <taxon>Amycolatopsis</taxon>
    </lineage>
</organism>
<dbReference type="Proteomes" id="UP000014137">
    <property type="component" value="Unassembled WGS sequence"/>
</dbReference>
<protein>
    <submittedName>
        <fullName evidence="2 3">Oxidoreductase</fullName>
    </submittedName>
</protein>
<name>M2NIP3_9PSEU</name>
<dbReference type="OrthoDB" id="9768793at2"/>
<evidence type="ECO:0000313" key="3">
    <source>
        <dbReference type="EMBL" id="OOC00983.1"/>
    </source>
</evidence>
<dbReference type="Proteomes" id="UP000188551">
    <property type="component" value="Unassembled WGS sequence"/>
</dbReference>
<dbReference type="SUPFAM" id="SSF51430">
    <property type="entry name" value="NAD(P)-linked oxidoreductase"/>
    <property type="match status" value="1"/>
</dbReference>
<dbReference type="InterPro" id="IPR050523">
    <property type="entry name" value="AKR_Detox_Biosynth"/>
</dbReference>
<dbReference type="PANTHER" id="PTHR43364">
    <property type="entry name" value="NADH-SPECIFIC METHYLGLYOXAL REDUCTASE-RELATED"/>
    <property type="match status" value="1"/>
</dbReference>
<keyword evidence="5" id="KW-1185">Reference proteome</keyword>
<dbReference type="GO" id="GO:0005829">
    <property type="term" value="C:cytosol"/>
    <property type="evidence" value="ECO:0007669"/>
    <property type="project" value="TreeGrafter"/>
</dbReference>
<evidence type="ECO:0000313" key="2">
    <source>
        <dbReference type="EMBL" id="EMD21969.1"/>
    </source>
</evidence>
<dbReference type="PANTHER" id="PTHR43364:SF6">
    <property type="entry name" value="OXIDOREDUCTASE-RELATED"/>
    <property type="match status" value="1"/>
</dbReference>
<evidence type="ECO:0000259" key="1">
    <source>
        <dbReference type="Pfam" id="PF00248"/>
    </source>
</evidence>